<dbReference type="Pfam" id="PF13424">
    <property type="entry name" value="TPR_12"/>
    <property type="match status" value="3"/>
</dbReference>
<feature type="repeat" description="TPR" evidence="1">
    <location>
        <begin position="118"/>
        <end position="151"/>
    </location>
</feature>
<feature type="repeat" description="TPR" evidence="1">
    <location>
        <begin position="198"/>
        <end position="231"/>
    </location>
</feature>
<evidence type="ECO:0000256" key="2">
    <source>
        <dbReference type="SAM" id="Coils"/>
    </source>
</evidence>
<dbReference type="InterPro" id="IPR036388">
    <property type="entry name" value="WH-like_DNA-bd_sf"/>
</dbReference>
<dbReference type="SUPFAM" id="SSF48452">
    <property type="entry name" value="TPR-like"/>
    <property type="match status" value="2"/>
</dbReference>
<dbReference type="InterPro" id="IPR016032">
    <property type="entry name" value="Sig_transdc_resp-reg_C-effctor"/>
</dbReference>
<evidence type="ECO:0000313" key="5">
    <source>
        <dbReference type="EMBL" id="ALO16204.1"/>
    </source>
</evidence>
<dbReference type="InterPro" id="IPR019734">
    <property type="entry name" value="TPR_rpt"/>
</dbReference>
<dbReference type="KEGG" id="blq:L21SP5_02581"/>
<dbReference type="Gene3D" id="1.25.40.10">
    <property type="entry name" value="Tetratricopeptide repeat domain"/>
    <property type="match status" value="3"/>
</dbReference>
<dbReference type="GO" id="GO:0003677">
    <property type="term" value="F:DNA binding"/>
    <property type="evidence" value="ECO:0007669"/>
    <property type="project" value="InterPro"/>
</dbReference>
<keyword evidence="3" id="KW-1133">Transmembrane helix</keyword>
<dbReference type="PATRIC" id="fig|1307839.3.peg.2711"/>
<feature type="repeat" description="TPR" evidence="1">
    <location>
        <begin position="78"/>
        <end position="111"/>
    </location>
</feature>
<sequence>MYLYLFVGLLYILSTPTLDETEFDSLQRQIEQQTGIEKVDALFEAAELYIDRNPREALSYIKEASLLSDEIHYSLGKAKAHEKKGVIHFNFGNFEKAIKFFLEARKIYDDINDLQGIASVNNNLGKCYREMSNYSKAMQFHEKALEINQQINYQKGIADSYNNLGICFYPREEYNKVIEYIEKGMQIYREIDDKEGIAAALNNIAICYSSLGDYSKALSFFEQSLVINRKLNRKGPVGQILNNIGNLYVWLGNTQKAKYYLKQSESISRALNNRNLLKINYEAFANLYLSIEDYEKAINYYVKYSKLKDSLFSEHSDERIAKMQAIYDLEAKEQQIELLEKDNLLKKRDNNILFIILSSIAIVAGLIVYTLLVKIKNSRNKQLLLEKEKEIAKLNSKRQKENFEREMDMKNRELASFTMHVLNKNQLLIQLKDHLEEVSSSEDKDVKVLKQLRSSIEQTIDLDKDWESFATHFEKVHPKFFEKLLDQYPDLTKKELKQCAYVRMNLSTKEIATLLNITVRGVEKARSRIRNKMNLEKEVDFYDFLQNFLK</sequence>
<evidence type="ECO:0000259" key="4">
    <source>
        <dbReference type="SMART" id="SM00421"/>
    </source>
</evidence>
<dbReference type="SMART" id="SM00421">
    <property type="entry name" value="HTH_LUXR"/>
    <property type="match status" value="1"/>
</dbReference>
<dbReference type="SMART" id="SM00028">
    <property type="entry name" value="TPR"/>
    <property type="match status" value="5"/>
</dbReference>
<dbReference type="InterPro" id="IPR000792">
    <property type="entry name" value="Tscrpt_reg_LuxR_C"/>
</dbReference>
<protein>
    <submittedName>
        <fullName evidence="5">Photosystem I assembly protein Ycf3</fullName>
    </submittedName>
</protein>
<keyword evidence="1" id="KW-0802">TPR repeat</keyword>
<evidence type="ECO:0000313" key="6">
    <source>
        <dbReference type="Proteomes" id="UP000064893"/>
    </source>
</evidence>
<dbReference type="EMBL" id="CP013118">
    <property type="protein sequence ID" value="ALO16204.1"/>
    <property type="molecule type" value="Genomic_DNA"/>
</dbReference>
<dbReference type="OrthoDB" id="1113019at2"/>
<feature type="repeat" description="TPR" evidence="1">
    <location>
        <begin position="158"/>
        <end position="191"/>
    </location>
</feature>
<dbReference type="SUPFAM" id="SSF46894">
    <property type="entry name" value="C-terminal effector domain of the bipartite response regulators"/>
    <property type="match status" value="1"/>
</dbReference>
<organism evidence="5 6">
    <name type="scientific">Salinivirga cyanobacteriivorans</name>
    <dbReference type="NCBI Taxonomy" id="1307839"/>
    <lineage>
        <taxon>Bacteria</taxon>
        <taxon>Pseudomonadati</taxon>
        <taxon>Bacteroidota</taxon>
        <taxon>Bacteroidia</taxon>
        <taxon>Bacteroidales</taxon>
        <taxon>Salinivirgaceae</taxon>
        <taxon>Salinivirga</taxon>
    </lineage>
</organism>
<dbReference type="PROSITE" id="PS50005">
    <property type="entry name" value="TPR"/>
    <property type="match status" value="4"/>
</dbReference>
<evidence type="ECO:0000256" key="1">
    <source>
        <dbReference type="PROSITE-ProRule" id="PRU00339"/>
    </source>
</evidence>
<feature type="domain" description="HTH luxR-type" evidence="4">
    <location>
        <begin position="488"/>
        <end position="545"/>
    </location>
</feature>
<feature type="transmembrane region" description="Helical" evidence="3">
    <location>
        <begin position="352"/>
        <end position="372"/>
    </location>
</feature>
<dbReference type="PANTHER" id="PTHR10098">
    <property type="entry name" value="RAPSYN-RELATED"/>
    <property type="match status" value="1"/>
</dbReference>
<dbReference type="Proteomes" id="UP000064893">
    <property type="component" value="Chromosome"/>
</dbReference>
<gene>
    <name evidence="5" type="ORF">L21SP5_02581</name>
</gene>
<reference evidence="5 6" key="1">
    <citation type="submission" date="2015-11" db="EMBL/GenBank/DDBJ databases">
        <title>Description and complete genome sequence of a novel strain predominating in hypersaline microbial mats and representing a new family of the Bacteriodetes phylum.</title>
        <authorList>
            <person name="Spring S."/>
            <person name="Bunk B."/>
            <person name="Sproer C."/>
            <person name="Klenk H.-P."/>
        </authorList>
    </citation>
    <scope>NUCLEOTIDE SEQUENCE [LARGE SCALE GENOMIC DNA]</scope>
    <source>
        <strain evidence="5 6">L21-Spi-D4</strain>
    </source>
</reference>
<dbReference type="Gene3D" id="1.10.10.10">
    <property type="entry name" value="Winged helix-like DNA-binding domain superfamily/Winged helix DNA-binding domain"/>
    <property type="match status" value="1"/>
</dbReference>
<accession>A0A0S2I2F9</accession>
<keyword evidence="2" id="KW-0175">Coiled coil</keyword>
<keyword evidence="3" id="KW-0472">Membrane</keyword>
<keyword evidence="3" id="KW-0812">Transmembrane</keyword>
<name>A0A0S2I2F9_9BACT</name>
<feature type="coiled-coil region" evidence="2">
    <location>
        <begin position="322"/>
        <end position="349"/>
    </location>
</feature>
<dbReference type="RefSeq" id="WP_057953596.1">
    <property type="nucleotide sequence ID" value="NZ_CP013118.1"/>
</dbReference>
<keyword evidence="6" id="KW-1185">Reference proteome</keyword>
<dbReference type="InterPro" id="IPR011990">
    <property type="entry name" value="TPR-like_helical_dom_sf"/>
</dbReference>
<dbReference type="PANTHER" id="PTHR10098:SF108">
    <property type="entry name" value="TETRATRICOPEPTIDE REPEAT PROTEIN 28"/>
    <property type="match status" value="1"/>
</dbReference>
<dbReference type="STRING" id="1307839.L21SP5_02581"/>
<dbReference type="AlphaFoldDB" id="A0A0S2I2F9"/>
<proteinExistence type="predicted"/>
<feature type="coiled-coil region" evidence="2">
    <location>
        <begin position="380"/>
        <end position="444"/>
    </location>
</feature>
<dbReference type="GO" id="GO:0006355">
    <property type="term" value="P:regulation of DNA-templated transcription"/>
    <property type="evidence" value="ECO:0007669"/>
    <property type="project" value="InterPro"/>
</dbReference>
<evidence type="ECO:0000256" key="3">
    <source>
        <dbReference type="SAM" id="Phobius"/>
    </source>
</evidence>